<reference evidence="5 6" key="1">
    <citation type="submission" date="2020-06" db="EMBL/GenBank/DDBJ databases">
        <title>Genome mining for natural products.</title>
        <authorList>
            <person name="Zhang B."/>
            <person name="Shi J."/>
            <person name="Ge H."/>
        </authorList>
    </citation>
    <scope>NUCLEOTIDE SEQUENCE [LARGE SCALE GENOMIC DNA]</scope>
    <source>
        <strain evidence="5 6">NA00687</strain>
    </source>
</reference>
<dbReference type="Proteomes" id="UP000509303">
    <property type="component" value="Chromosome"/>
</dbReference>
<keyword evidence="3" id="KW-0234">DNA repair</keyword>
<proteinExistence type="predicted"/>
<keyword evidence="2" id="KW-0547">Nucleotide-binding</keyword>
<organism evidence="5 6">
    <name type="scientific">Streptomyces buecherae</name>
    <dbReference type="NCBI Taxonomy" id="2763006"/>
    <lineage>
        <taxon>Bacteria</taxon>
        <taxon>Bacillati</taxon>
        <taxon>Actinomycetota</taxon>
        <taxon>Actinomycetes</taxon>
        <taxon>Kitasatosporales</taxon>
        <taxon>Streptomycetaceae</taxon>
        <taxon>Streptomyces</taxon>
    </lineage>
</organism>
<keyword evidence="6" id="KW-1185">Reference proteome</keyword>
<name>A0A7H8N390_9ACTN</name>
<dbReference type="Pfam" id="PF12705">
    <property type="entry name" value="PDDEXK_1"/>
    <property type="match status" value="1"/>
</dbReference>
<evidence type="ECO:0000256" key="1">
    <source>
        <dbReference type="ARBA" id="ARBA00022763"/>
    </source>
</evidence>
<dbReference type="Gene3D" id="3.90.320.10">
    <property type="match status" value="1"/>
</dbReference>
<sequence>MSVETQPRSVSQVQQYEQCPHRFYLQRVERVVPRPAAWSHHGTAFHSAAEAFELSDREMSVDEAVQIFSERYAEGINESLGREPNVDLWLSARRDGGSDIEARYVLGQQQTRRYVEWAAGESSATYCTPDGRKAVELYFMVELGGVKVRGFIDQLVQDPDGSVRPRDWKTGTTKSRFQLETYGVATRKAFGVEVSKADWYLAKDGRLSRPVSLAGVTEQAVGERFEAMDSAVKLGNFPARPGFTCKFCDVSHACSMRN</sequence>
<keyword evidence="2" id="KW-0378">Hydrolase</keyword>
<dbReference type="GO" id="GO:0004386">
    <property type="term" value="F:helicase activity"/>
    <property type="evidence" value="ECO:0007669"/>
    <property type="project" value="UniProtKB-KW"/>
</dbReference>
<feature type="domain" description="PD-(D/E)XK endonuclease-like" evidence="4">
    <location>
        <begin position="9"/>
        <end position="254"/>
    </location>
</feature>
<dbReference type="InterPro" id="IPR038726">
    <property type="entry name" value="PDDEXK_AddAB-type"/>
</dbReference>
<dbReference type="GO" id="GO:0006281">
    <property type="term" value="P:DNA repair"/>
    <property type="evidence" value="ECO:0007669"/>
    <property type="project" value="UniProtKB-KW"/>
</dbReference>
<keyword evidence="2" id="KW-0067">ATP-binding</keyword>
<evidence type="ECO:0000259" key="4">
    <source>
        <dbReference type="Pfam" id="PF12705"/>
    </source>
</evidence>
<keyword evidence="2" id="KW-0347">Helicase</keyword>
<evidence type="ECO:0000313" key="6">
    <source>
        <dbReference type="Proteomes" id="UP000509303"/>
    </source>
</evidence>
<dbReference type="AlphaFoldDB" id="A0A7H8N390"/>
<keyword evidence="1" id="KW-0227">DNA damage</keyword>
<protein>
    <submittedName>
        <fullName evidence="5">PD-(D/E)XK nuclease family protein</fullName>
    </submittedName>
</protein>
<accession>A0A7H8N390</accession>
<evidence type="ECO:0000256" key="3">
    <source>
        <dbReference type="ARBA" id="ARBA00023204"/>
    </source>
</evidence>
<evidence type="ECO:0000313" key="5">
    <source>
        <dbReference type="EMBL" id="QKW48856.1"/>
    </source>
</evidence>
<dbReference type="InterPro" id="IPR011604">
    <property type="entry name" value="PDDEXK-like_dom_sf"/>
</dbReference>
<dbReference type="RefSeq" id="WP_176160588.1">
    <property type="nucleotide sequence ID" value="NZ_CP054929.1"/>
</dbReference>
<evidence type="ECO:0000256" key="2">
    <source>
        <dbReference type="ARBA" id="ARBA00022806"/>
    </source>
</evidence>
<dbReference type="EMBL" id="CP054929">
    <property type="protein sequence ID" value="QKW48856.1"/>
    <property type="molecule type" value="Genomic_DNA"/>
</dbReference>
<gene>
    <name evidence="5" type="ORF">HUT08_04090</name>
</gene>